<evidence type="ECO:0000256" key="5">
    <source>
        <dbReference type="ARBA" id="ARBA00022683"/>
    </source>
</evidence>
<dbReference type="PRINTS" id="PR00107">
    <property type="entry name" value="PHOSPHOCPHPR"/>
</dbReference>
<dbReference type="Gene3D" id="3.30.1340.10">
    <property type="entry name" value="HPr-like"/>
    <property type="match status" value="1"/>
</dbReference>
<dbReference type="Proteomes" id="UP001595916">
    <property type="component" value="Unassembled WGS sequence"/>
</dbReference>
<dbReference type="InterPro" id="IPR035895">
    <property type="entry name" value="HPr-like_sf"/>
</dbReference>
<dbReference type="InterPro" id="IPR000032">
    <property type="entry name" value="HPr-like"/>
</dbReference>
<accession>A0ABV9QJ19</accession>
<dbReference type="PANTHER" id="PTHR33705:SF2">
    <property type="entry name" value="PHOSPHOCARRIER PROTEIN NPR"/>
    <property type="match status" value="1"/>
</dbReference>
<dbReference type="PROSITE" id="PS51350">
    <property type="entry name" value="PTS_HPR_DOM"/>
    <property type="match status" value="1"/>
</dbReference>
<comment type="subcellular location">
    <subcellularLocation>
        <location evidence="2">Cytoplasm</location>
    </subcellularLocation>
</comment>
<dbReference type="RefSeq" id="WP_379787271.1">
    <property type="nucleotide sequence ID" value="NZ_JBHSHL010000005.1"/>
</dbReference>
<comment type="function">
    <text evidence="1">General (non sugar-specific) component of the phosphoenolpyruvate-dependent sugar phosphotransferase system (sugar PTS). This major carbohydrate active-transport system catalyzes the phosphorylation of incoming sugar substrates concomitantly with their translocation across the cell membrane. The phosphoryl group from phosphoenolpyruvate (PEP) is transferred to the phosphoryl carrier protein HPr by enzyme I. Phospho-HPr then transfers it to the PTS EIIA domain.</text>
</comment>
<keyword evidence="8" id="KW-1185">Reference proteome</keyword>
<dbReference type="InterPro" id="IPR050399">
    <property type="entry name" value="HPr"/>
</dbReference>
<sequence>MLVNTFEIKSKGGLHARPAALFVQECNNFESEIEVQKGQHRINGKSIIGVMALAVETGESIEVFVEGPDEEEAMKAIEAFLAKQVD</sequence>
<organism evidence="7 8">
    <name type="scientific">Filifactor villosus</name>
    <dbReference type="NCBI Taxonomy" id="29374"/>
    <lineage>
        <taxon>Bacteria</taxon>
        <taxon>Bacillati</taxon>
        <taxon>Bacillota</taxon>
        <taxon>Clostridia</taxon>
        <taxon>Peptostreptococcales</taxon>
        <taxon>Filifactoraceae</taxon>
        <taxon>Filifactor</taxon>
    </lineage>
</organism>
<dbReference type="PANTHER" id="PTHR33705">
    <property type="entry name" value="PHOSPHOCARRIER PROTEIN HPR"/>
    <property type="match status" value="1"/>
</dbReference>
<dbReference type="InterPro" id="IPR001020">
    <property type="entry name" value="PTS_HPr_His_P_site"/>
</dbReference>
<dbReference type="PROSITE" id="PS00369">
    <property type="entry name" value="PTS_HPR_HIS"/>
    <property type="match status" value="1"/>
</dbReference>
<dbReference type="NCBIfam" id="TIGR01003">
    <property type="entry name" value="PTS_HPr_family"/>
    <property type="match status" value="1"/>
</dbReference>
<evidence type="ECO:0000256" key="3">
    <source>
        <dbReference type="ARBA" id="ARBA00020422"/>
    </source>
</evidence>
<evidence type="ECO:0000256" key="2">
    <source>
        <dbReference type="ARBA" id="ARBA00004496"/>
    </source>
</evidence>
<dbReference type="CDD" id="cd00367">
    <property type="entry name" value="PTS-HPr_like"/>
    <property type="match status" value="1"/>
</dbReference>
<proteinExistence type="predicted"/>
<keyword evidence="4" id="KW-0963">Cytoplasm</keyword>
<name>A0ABV9QJ19_9FIRM</name>
<dbReference type="SUPFAM" id="SSF55594">
    <property type="entry name" value="HPr-like"/>
    <property type="match status" value="1"/>
</dbReference>
<protein>
    <recommendedName>
        <fullName evidence="3">Phosphocarrier protein HPr</fullName>
    </recommendedName>
</protein>
<evidence type="ECO:0000256" key="4">
    <source>
        <dbReference type="ARBA" id="ARBA00022490"/>
    </source>
</evidence>
<gene>
    <name evidence="7" type="ORF">ACFO4R_01810</name>
</gene>
<evidence type="ECO:0000256" key="1">
    <source>
        <dbReference type="ARBA" id="ARBA00003681"/>
    </source>
</evidence>
<dbReference type="Pfam" id="PF00381">
    <property type="entry name" value="PTS-HPr"/>
    <property type="match status" value="1"/>
</dbReference>
<keyword evidence="5" id="KW-0598">Phosphotransferase system</keyword>
<evidence type="ECO:0000259" key="6">
    <source>
        <dbReference type="PROSITE" id="PS51350"/>
    </source>
</evidence>
<comment type="caution">
    <text evidence="7">The sequence shown here is derived from an EMBL/GenBank/DDBJ whole genome shotgun (WGS) entry which is preliminary data.</text>
</comment>
<evidence type="ECO:0000313" key="7">
    <source>
        <dbReference type="EMBL" id="MFC4803808.1"/>
    </source>
</evidence>
<feature type="domain" description="HPr" evidence="6">
    <location>
        <begin position="1"/>
        <end position="86"/>
    </location>
</feature>
<evidence type="ECO:0000313" key="8">
    <source>
        <dbReference type="Proteomes" id="UP001595916"/>
    </source>
</evidence>
<dbReference type="EMBL" id="JBHSHL010000005">
    <property type="protein sequence ID" value="MFC4803808.1"/>
    <property type="molecule type" value="Genomic_DNA"/>
</dbReference>
<reference evidence="8" key="1">
    <citation type="journal article" date="2019" name="Int. J. Syst. Evol. Microbiol.">
        <title>The Global Catalogue of Microorganisms (GCM) 10K type strain sequencing project: providing services to taxonomists for standard genome sequencing and annotation.</title>
        <authorList>
            <consortium name="The Broad Institute Genomics Platform"/>
            <consortium name="The Broad Institute Genome Sequencing Center for Infectious Disease"/>
            <person name="Wu L."/>
            <person name="Ma J."/>
        </authorList>
    </citation>
    <scope>NUCLEOTIDE SEQUENCE [LARGE SCALE GENOMIC DNA]</scope>
    <source>
        <strain evidence="8">CCUG 46385</strain>
    </source>
</reference>